<evidence type="ECO:0000256" key="3">
    <source>
        <dbReference type="ARBA" id="ARBA00022989"/>
    </source>
</evidence>
<comment type="subcellular location">
    <subcellularLocation>
        <location evidence="1">Membrane</location>
        <topology evidence="1">Single-pass membrane protein</topology>
    </subcellularLocation>
</comment>
<evidence type="ECO:0000313" key="7">
    <source>
        <dbReference type="EMBL" id="NSL55868.1"/>
    </source>
</evidence>
<feature type="domain" description="Translocation and assembly module TamB C-terminal" evidence="6">
    <location>
        <begin position="917"/>
        <end position="1263"/>
    </location>
</feature>
<dbReference type="PANTHER" id="PTHR36985">
    <property type="entry name" value="TRANSLOCATION AND ASSEMBLY MODULE SUBUNIT TAMB"/>
    <property type="match status" value="1"/>
</dbReference>
<dbReference type="Proteomes" id="UP000778523">
    <property type="component" value="Unassembled WGS sequence"/>
</dbReference>
<comment type="caution">
    <text evidence="7">The sequence shown here is derived from an EMBL/GenBank/DDBJ whole genome shotgun (WGS) entry which is preliminary data.</text>
</comment>
<dbReference type="RefSeq" id="WP_170022246.1">
    <property type="nucleotide sequence ID" value="NZ_JABCSC020000003.1"/>
</dbReference>
<dbReference type="Pfam" id="PF04357">
    <property type="entry name" value="TamB"/>
    <property type="match status" value="1"/>
</dbReference>
<protein>
    <submittedName>
        <fullName evidence="7">Translocation/assembly module TamB domain-containing protein</fullName>
    </submittedName>
</protein>
<proteinExistence type="predicted"/>
<name>A0ABX2INM5_9RHOO</name>
<feature type="compositionally biased region" description="Polar residues" evidence="5">
    <location>
        <begin position="1178"/>
        <end position="1203"/>
    </location>
</feature>
<keyword evidence="8" id="KW-1185">Reference proteome</keyword>
<evidence type="ECO:0000256" key="2">
    <source>
        <dbReference type="ARBA" id="ARBA00022692"/>
    </source>
</evidence>
<gene>
    <name evidence="7" type="ORF">HJ583_012585</name>
</gene>
<feature type="region of interest" description="Disordered" evidence="5">
    <location>
        <begin position="1177"/>
        <end position="1203"/>
    </location>
</feature>
<sequence>MPKLHLLPTLAGVLRPTLWASAAASLVLAGGLGWLVTSDSGLQAVGRGAQGFVPGLQLQGLHGRLLGPLELASLRWQGADGSHLEIDALSLAWQPAALLHGRFEADLLQAARVHFTAAPGDDSPLQAPDIPAPPLSLRVHRLAVSTLEIAGLPGSLKGLEASLDADAAGYRLNLASLRSQRLALSGEASLATAAPHALAARLQLEQKGEQAFLLNTRTEGKLSALHVSLDASGSLNGNGHLQLEPFQPQPLRAAELNLRGLDPHSWFAAAPVARIDIEARSNAQDFQLEARNQRPGLSERDLLPVQHLNLTGRWQAERLSLSRWQLDLGRAGQLAGTGEWQAGHLDLAGRIYALNPAALHSKALPASLNGRFDSRIATQAQSLDLQLSDKRLQLKARAHRDASSLQLEALELASGPARLQASGRFEQASGEFSLQGRMEALDLARFAALPVTRLNAHLDASGRLGAQARAQASFSLRDSSVAGHALSGEGQLLFANAQLEIGRLQLVAGANQLDIKGRLGQRDDLLELTLTAPHLEQLGLAGSLRAQARLRGALAAPALELQASSPQLGAPGYFQLKALDAELHFSPQPSAPLLLQLSLGQLQIEGQNPLEQLGARIDGSLQQHHASLQAHQGKLALQAEAQGAADLKATHWQGQLTRLTLDGAALPLQLVRNETLSVGTQGVQLGNSEFRLGEARLNLLQLDWLAGQLHSRGSLQGLAPAPLLKLPGDLRLDGDWDVYYPPLQAGHMRLARSSGDLQLADGRALGLTTLEASASLSNTRSSLQVQILSNLAGRLQASLSLPSAPDSPPLLERPLQGQAELALPDLSVLAALVNKSLRASGRLKGEAALAGSLQTPQWQARLHGEGLGLQWPDTGLWLDKGALDIELLGDQLSVRQLSFDAPHRALPQDARLPLERLTAQPGRLEARGGLNLTSGKGDLAIAAERVGVMQKPGSWLLLSGQADARVEDEHLSLSGKLKADAARFEMPPASRPQLSDDVRVRGKETRKSSAYGVRIDLSADLGPAFYFKGAGLNTRLAGELRLRSSDADPLRVNGSVDASGGLFEAYGARLDIRRGLLNFVGPVGNPGLNILALRSTPSVEAGVEVTGSLQKPKVRLVSEPDLPDQEKLSWMLFGRGPDEGYTGTDASLLISAAAGLLGDTRIAQNLGIDQFEMRTGSLDGSSNGRGSRIASTGGFSNSSTSESNDQILTVGKTLFNRFSIAYEESMLDAGSVVKLSYRLSRALTLVGRTGSDNSLDLHYALRFGRSK</sequence>
<organism evidence="7 8">
    <name type="scientific">Uliginosibacterium aquaticum</name>
    <dbReference type="NCBI Taxonomy" id="2731212"/>
    <lineage>
        <taxon>Bacteria</taxon>
        <taxon>Pseudomonadati</taxon>
        <taxon>Pseudomonadota</taxon>
        <taxon>Betaproteobacteria</taxon>
        <taxon>Rhodocyclales</taxon>
        <taxon>Zoogloeaceae</taxon>
        <taxon>Uliginosibacterium</taxon>
    </lineage>
</organism>
<evidence type="ECO:0000313" key="8">
    <source>
        <dbReference type="Proteomes" id="UP000778523"/>
    </source>
</evidence>
<reference evidence="7 8" key="1">
    <citation type="submission" date="2020-06" db="EMBL/GenBank/DDBJ databases">
        <title>Draft genome of Uliginosibacterium sp. IMCC34675.</title>
        <authorList>
            <person name="Song J."/>
        </authorList>
    </citation>
    <scope>NUCLEOTIDE SEQUENCE [LARGE SCALE GENOMIC DNA]</scope>
    <source>
        <strain evidence="7 8">IMCC34675</strain>
    </source>
</reference>
<accession>A0ABX2INM5</accession>
<keyword evidence="3" id="KW-1133">Transmembrane helix</keyword>
<evidence type="ECO:0000256" key="4">
    <source>
        <dbReference type="ARBA" id="ARBA00023136"/>
    </source>
</evidence>
<evidence type="ECO:0000256" key="5">
    <source>
        <dbReference type="SAM" id="MobiDB-lite"/>
    </source>
</evidence>
<dbReference type="InterPro" id="IPR007452">
    <property type="entry name" value="TamB_C"/>
</dbReference>
<evidence type="ECO:0000259" key="6">
    <source>
        <dbReference type="Pfam" id="PF04357"/>
    </source>
</evidence>
<keyword evidence="2" id="KW-0812">Transmembrane</keyword>
<keyword evidence="4" id="KW-0472">Membrane</keyword>
<dbReference type="PANTHER" id="PTHR36985:SF1">
    <property type="entry name" value="TRANSLOCATION AND ASSEMBLY MODULE SUBUNIT TAMB"/>
    <property type="match status" value="1"/>
</dbReference>
<dbReference type="EMBL" id="JABCSC020000003">
    <property type="protein sequence ID" value="NSL55868.1"/>
    <property type="molecule type" value="Genomic_DNA"/>
</dbReference>
<evidence type="ECO:0000256" key="1">
    <source>
        <dbReference type="ARBA" id="ARBA00004167"/>
    </source>
</evidence>